<proteinExistence type="predicted"/>
<sequence length="175" mass="19677">MNELATLKRRQQLVTITSTQLKATGYIRALDSENVLLICINATGHPDGWLWLAPDTVNGVDSETPELALRSAFIDLNRKHHPAFDPLQLKAPAKNLNAWLQLAVKTQNLIELGLAHQQQLVSLSPKQHALVANEVTIETLDQPRTHVLEPEQIHWLRSGTEYLSLLNQVRQSFTN</sequence>
<comment type="caution">
    <text evidence="1">The sequence shown here is derived from an EMBL/GenBank/DDBJ whole genome shotgun (WGS) entry which is preliminary data.</text>
</comment>
<protein>
    <submittedName>
        <fullName evidence="1">Uncharacterized protein</fullName>
    </submittedName>
</protein>
<dbReference type="Proteomes" id="UP000051672">
    <property type="component" value="Unassembled WGS sequence"/>
</dbReference>
<gene>
    <name evidence="1" type="ORF">FC34_GL001818</name>
</gene>
<evidence type="ECO:0000313" key="2">
    <source>
        <dbReference type="Proteomes" id="UP000051672"/>
    </source>
</evidence>
<keyword evidence="2" id="KW-1185">Reference proteome</keyword>
<evidence type="ECO:0000313" key="1">
    <source>
        <dbReference type="EMBL" id="KRM71338.1"/>
    </source>
</evidence>
<organism evidence="1 2">
    <name type="scientific">Lacticaseibacillus brantae DSM 23927</name>
    <dbReference type="NCBI Taxonomy" id="1423727"/>
    <lineage>
        <taxon>Bacteria</taxon>
        <taxon>Bacillati</taxon>
        <taxon>Bacillota</taxon>
        <taxon>Bacilli</taxon>
        <taxon>Lactobacillales</taxon>
        <taxon>Lactobacillaceae</taxon>
        <taxon>Lacticaseibacillus</taxon>
    </lineage>
</organism>
<dbReference type="EMBL" id="AYZQ01000005">
    <property type="protein sequence ID" value="KRM71338.1"/>
    <property type="molecule type" value="Genomic_DNA"/>
</dbReference>
<reference evidence="1 2" key="1">
    <citation type="journal article" date="2015" name="Genome Announc.">
        <title>Expanding the biotechnology potential of lactobacilli through comparative genomics of 213 strains and associated genera.</title>
        <authorList>
            <person name="Sun Z."/>
            <person name="Harris H.M."/>
            <person name="McCann A."/>
            <person name="Guo C."/>
            <person name="Argimon S."/>
            <person name="Zhang W."/>
            <person name="Yang X."/>
            <person name="Jeffery I.B."/>
            <person name="Cooney J.C."/>
            <person name="Kagawa T.F."/>
            <person name="Liu W."/>
            <person name="Song Y."/>
            <person name="Salvetti E."/>
            <person name="Wrobel A."/>
            <person name="Rasinkangas P."/>
            <person name="Parkhill J."/>
            <person name="Rea M.C."/>
            <person name="O'Sullivan O."/>
            <person name="Ritari J."/>
            <person name="Douillard F.P."/>
            <person name="Paul Ross R."/>
            <person name="Yang R."/>
            <person name="Briner A.E."/>
            <person name="Felis G.E."/>
            <person name="de Vos W.M."/>
            <person name="Barrangou R."/>
            <person name="Klaenhammer T.R."/>
            <person name="Caufield P.W."/>
            <person name="Cui Y."/>
            <person name="Zhang H."/>
            <person name="O'Toole P.W."/>
        </authorList>
    </citation>
    <scope>NUCLEOTIDE SEQUENCE [LARGE SCALE GENOMIC DNA]</scope>
    <source>
        <strain evidence="1 2">DSM 23927</strain>
    </source>
</reference>
<accession>A0A0R2AXB8</accession>
<dbReference type="PATRIC" id="fig|1423727.3.peg.1843"/>
<dbReference type="STRING" id="1423727.FC34_GL001818"/>
<dbReference type="RefSeq" id="WP_057895094.1">
    <property type="nucleotide sequence ID" value="NZ_AYZQ01000005.1"/>
</dbReference>
<name>A0A0R2AXB8_9LACO</name>
<dbReference type="OrthoDB" id="9778146at2"/>
<dbReference type="AlphaFoldDB" id="A0A0R2AXB8"/>